<dbReference type="SMART" id="SM00560">
    <property type="entry name" value="LamGL"/>
    <property type="match status" value="1"/>
</dbReference>
<dbReference type="InterPro" id="IPR006558">
    <property type="entry name" value="LamG-like"/>
</dbReference>
<name>A0A8T4KT26_9ARCH</name>
<dbReference type="InterPro" id="IPR013783">
    <property type="entry name" value="Ig-like_fold"/>
</dbReference>
<keyword evidence="4" id="KW-0472">Membrane</keyword>
<dbReference type="Gene3D" id="2.60.120.200">
    <property type="match status" value="3"/>
</dbReference>
<keyword evidence="4" id="KW-0812">Transmembrane</keyword>
<feature type="transmembrane region" description="Helical" evidence="4">
    <location>
        <begin position="2089"/>
        <end position="2106"/>
    </location>
</feature>
<evidence type="ECO:0000256" key="4">
    <source>
        <dbReference type="SAM" id="Phobius"/>
    </source>
</evidence>
<evidence type="ECO:0000256" key="1">
    <source>
        <dbReference type="ARBA" id="ARBA00022729"/>
    </source>
</evidence>
<dbReference type="InterPro" id="IPR013320">
    <property type="entry name" value="ConA-like_dom_sf"/>
</dbReference>
<dbReference type="PROSITE" id="PS50093">
    <property type="entry name" value="PKD"/>
    <property type="match status" value="2"/>
</dbReference>
<organism evidence="6 7">
    <name type="scientific">Candidatus Iainarchaeum sp</name>
    <dbReference type="NCBI Taxonomy" id="3101447"/>
    <lineage>
        <taxon>Archaea</taxon>
        <taxon>Candidatus Iainarchaeota</taxon>
        <taxon>Candidatus Iainarchaeia</taxon>
        <taxon>Candidatus Iainarchaeales</taxon>
        <taxon>Candidatus Iainarchaeaceae</taxon>
        <taxon>Candidatus Iainarchaeum</taxon>
    </lineage>
</organism>
<feature type="transmembrane region" description="Helical" evidence="4">
    <location>
        <begin position="2049"/>
        <end position="2068"/>
    </location>
</feature>
<dbReference type="InterPro" id="IPR011635">
    <property type="entry name" value="CARDB"/>
</dbReference>
<feature type="domain" description="PKD" evidence="5">
    <location>
        <begin position="1078"/>
        <end position="1150"/>
    </location>
</feature>
<dbReference type="InterPro" id="IPR022409">
    <property type="entry name" value="PKD/Chitinase_dom"/>
</dbReference>
<evidence type="ECO:0000256" key="2">
    <source>
        <dbReference type="ARBA" id="ARBA00023157"/>
    </source>
</evidence>
<dbReference type="Pfam" id="PF18911">
    <property type="entry name" value="PKD_4"/>
    <property type="match status" value="2"/>
</dbReference>
<evidence type="ECO:0000256" key="3">
    <source>
        <dbReference type="SAM" id="MobiDB-lite"/>
    </source>
</evidence>
<dbReference type="InterPro" id="IPR000601">
    <property type="entry name" value="PKD_dom"/>
</dbReference>
<feature type="transmembrane region" description="Helical" evidence="4">
    <location>
        <begin position="2112"/>
        <end position="2132"/>
    </location>
</feature>
<dbReference type="SUPFAM" id="SSF49899">
    <property type="entry name" value="Concanavalin A-like lectins/glucanases"/>
    <property type="match status" value="2"/>
</dbReference>
<dbReference type="Proteomes" id="UP000677687">
    <property type="component" value="Unassembled WGS sequence"/>
</dbReference>
<dbReference type="InterPro" id="IPR035986">
    <property type="entry name" value="PKD_dom_sf"/>
</dbReference>
<proteinExistence type="predicted"/>
<sequence>MKIGLALFAISIMWIALLLPFTHAQCPKTWSSQADWDSGTKVSVDTAASPGDLILASGAVDASTKLLMHFNEGTGTTTADSSGNGNNGTLTSGPTWTSSGVFGNALHFDGIDDYVRILNSTGLGPNVVTAAAWVKLDSYPGGNYGEVIGKYGGSNGYLLSILPNGQAQFWVGNDAVSIAAYTWATTLQLNTWYHVAGTYDGSAVKIYLNGLLGMSWNGSNALNSAAYDPSLGKQLNGTMDEAVIYNRALSAGEIAALYAGAYASSGTISLDFDSGATGTTFQQLLWNESFGASAIYTRNSTANEAVISGLTAEDLHFAFCDGSDTRISLSDTGSGSSHGAGPSENWVTTQRTPNNNGCGAWEGANNNGAEECTVTCGSPVPTQREFTSDSSTTLLEHFNGATTGTNSGYTFSTGKFGQGVFADASTDKISWGGALPLSGTIEFWLYLAAEQPAQEIIIFSNKNSSGWPGIYITTGSNRKIGATYSGSGLVNSISSSNSVPLNTWTHVAFGYGAGQTNKLWINGVLSGEGSATADMTANCGASCISYGLGRIHTQGTGTGITNAYIDELRISNVRRNYTEIKSRIKVADTSAGLDSAAWSSYFTNSPATLNASAGRYARVETTLETSDTSYTPILQDLTLGCTSTNQAPVASFTASTYSATTAQSITFTSTSTDADGTIAGYDWNWGDSTAHGNTSSATHAYSATGSYAVTLTVTDNGGATSSATSTISISAAPTVFVGCPAHFTTQADFAYGTLTNTDITTSPGNILLNKAIAFYDNFDDGAVSGIWKWQAYSNASYSETSGKMNIVAADGDISSGYGFLYIDDVKGDFTAKTKLDSFTYCSGQTACGSRIFFLIRPKVGSDWAFVGLQKSPTGTCLPYCGEAYYILANDSSGKSTSIQILPGFSYPYYFKIARAGSGISMHYSADNITWNALSLPVGFFSSAADLQVGFAGDGRGRGSFDWFDLSAASIGSYASSGTWLATVDAQTQKNFTSLSWTAEKPANTNVKFRIRTADAQSALDSAAWSSFYTASAADLSTYAGYSNKRFAQVEATLETTDPIATPTLNDLTLNCSAYNQAPTASASADKYSASQGETIAFDGSASYDSDGTIASYSWDFGDGEGASSAAATHIYSIAGDYAVTLTVTDNLGGTDVDSIPIKITQILSGCPGTWTTKAQWEYGIANNVDTASSPDDVRLASSQLSGTLLLDFDATANAAFSSIAWNADKPASTSVKFRIKSANTADGLSAASWSAYYTSAPAALSNQNGRYAKIEALLETSAQGMTPTLNDLTLYCQVLSESSWDLSIDSFSVYPGASVTQSTAISFSAAIRNNSAANITQPFNVGLYLGTAAGTLLQSVQIAQLQANSTAAIEFPLVDTSALSGDALFTLFADNANSINEQNENNNQQGITVTISPPTNAPDFTIISASLSPASVASGTAATLNATVKNMGNAASGAVNIALYRGTSQSGVLLQTKTISELAVNESAQISFTNISTSALSGIVSFVVYADYDVKIAEQSETNNTATAQLLIIANLPDLIVSELVASKLLAIPGEIITLTATIQNIGMQAVQSAIEIGLFEKIAGAPARKDSKSISASKLCTQDGTQVSGALCGIILAPLLKIAESFFLLFSPGNESEIMQFSIDTSGKSGTADYEVTADSTGSIGEGDETNNSRGITITMSSANADLWLKSISAPKTLAKGSQAAITATIQNMGQQDAGTFNVRAYRTENGIQYDIGTATIQGLASGASATAQFTFNSAGLDGTITIYITADSSNGIDEGANENNNSLTASILVKSGEICNNAVDDDGDALIDQDDPECIEVCGNGADDDLDGGIDEGCGEICGNGIDDNDDGEADEGCDEIAAEICGNEVDDDLDGLVDEENGLTGSACPFVFLPGKDSDGDGITDEDEVTKYHTNPEDADSDDDCVMDGQEIKYDLTDPIDMNSNMIVVDITREVPLGEKAEIRAKHPMLGTIKNTSAEISWQHKKVIESSDAEGLITYEPLEIATYDVRVQVCSNKIKTQFTAVAAGATMQQFLTNIAKALFGKTIVEAPLLLILLVVLCGIAAVLTYRYSYYLFREGAESSEERKREMLARALLSVIAFILPLAVNRFVDFYAAVIIAIAEMLLIIMFGYFKGSAGLKSKAEEF</sequence>
<keyword evidence="2" id="KW-1015">Disulfide bond</keyword>
<dbReference type="SUPFAM" id="SSF49299">
    <property type="entry name" value="PKD domain"/>
    <property type="match status" value="2"/>
</dbReference>
<comment type="caution">
    <text evidence="6">The sequence shown here is derived from an EMBL/GenBank/DDBJ whole genome shotgun (WGS) entry which is preliminary data.</text>
</comment>
<keyword evidence="4" id="KW-1133">Transmembrane helix</keyword>
<dbReference type="SMART" id="SM00089">
    <property type="entry name" value="PKD"/>
    <property type="match status" value="2"/>
</dbReference>
<feature type="domain" description="PKD" evidence="5">
    <location>
        <begin position="648"/>
        <end position="731"/>
    </location>
</feature>
<dbReference type="Pfam" id="PF13385">
    <property type="entry name" value="Laminin_G_3"/>
    <property type="match status" value="2"/>
</dbReference>
<protein>
    <submittedName>
        <fullName evidence="6">PKD domain-containing protein</fullName>
    </submittedName>
</protein>
<feature type="region of interest" description="Disordered" evidence="3">
    <location>
        <begin position="330"/>
        <end position="354"/>
    </location>
</feature>
<dbReference type="Gene3D" id="2.60.40.10">
    <property type="entry name" value="Immunoglobulins"/>
    <property type="match status" value="6"/>
</dbReference>
<keyword evidence="1" id="KW-0732">Signal</keyword>
<dbReference type="CDD" id="cd00146">
    <property type="entry name" value="PKD"/>
    <property type="match status" value="2"/>
</dbReference>
<gene>
    <name evidence="6" type="ORF">J4415_01255</name>
</gene>
<reference evidence="6" key="1">
    <citation type="submission" date="2021-03" db="EMBL/GenBank/DDBJ databases">
        <authorList>
            <person name="Jaffe A."/>
        </authorList>
    </citation>
    <scope>NUCLEOTIDE SEQUENCE</scope>
    <source>
        <strain evidence="6">RIFCSPHIGHO2_01_FULL_AR10_44_11</strain>
    </source>
</reference>
<evidence type="ECO:0000313" key="6">
    <source>
        <dbReference type="EMBL" id="MBS3057237.1"/>
    </source>
</evidence>
<evidence type="ECO:0000259" key="5">
    <source>
        <dbReference type="PROSITE" id="PS50093"/>
    </source>
</evidence>
<dbReference type="Pfam" id="PF07705">
    <property type="entry name" value="CARDB"/>
    <property type="match status" value="3"/>
</dbReference>
<accession>A0A8T4KT26</accession>
<evidence type="ECO:0000313" key="7">
    <source>
        <dbReference type="Proteomes" id="UP000677687"/>
    </source>
</evidence>
<reference evidence="6" key="2">
    <citation type="submission" date="2021-05" db="EMBL/GenBank/DDBJ databases">
        <title>Protein family content uncovers lineage relationships and bacterial pathway maintenance mechanisms in DPANN archaea.</title>
        <authorList>
            <person name="Castelle C.J."/>
            <person name="Meheust R."/>
            <person name="Jaffe A.L."/>
            <person name="Seitz K."/>
            <person name="Gong X."/>
            <person name="Baker B.J."/>
            <person name="Banfield J.F."/>
        </authorList>
    </citation>
    <scope>NUCLEOTIDE SEQUENCE</scope>
    <source>
        <strain evidence="6">RIFCSPHIGHO2_01_FULL_AR10_44_11</strain>
    </source>
</reference>
<feature type="compositionally biased region" description="Polar residues" evidence="3">
    <location>
        <begin position="345"/>
        <end position="354"/>
    </location>
</feature>
<dbReference type="EMBL" id="JAGVWD010000017">
    <property type="protein sequence ID" value="MBS3057237.1"/>
    <property type="molecule type" value="Genomic_DNA"/>
</dbReference>